<dbReference type="EMBL" id="AP018227">
    <property type="protein sequence ID" value="BAY81590.1"/>
    <property type="molecule type" value="Genomic_DNA"/>
</dbReference>
<evidence type="ECO:0000256" key="1">
    <source>
        <dbReference type="SAM" id="SignalP"/>
    </source>
</evidence>
<evidence type="ECO:0000313" key="2">
    <source>
        <dbReference type="EMBL" id="BAY81590.1"/>
    </source>
</evidence>
<proteinExistence type="predicted"/>
<name>A0A1Z4LK15_9CYAN</name>
<keyword evidence="3" id="KW-1185">Reference proteome</keyword>
<keyword evidence="1" id="KW-0732">Signal</keyword>
<sequence>MKTDNKSQKIRFHQALTKRAVILFISLFLLSESSAVSAGNYGLKIVQKLETTQQNNTRAEAEKLTKEGLQLINLHYTVA</sequence>
<accession>A0A1Z4LK15</accession>
<gene>
    <name evidence="2" type="ORF">NIES267_10670</name>
</gene>
<organism evidence="2 3">
    <name type="scientific">Calothrix parasitica NIES-267</name>
    <dbReference type="NCBI Taxonomy" id="1973488"/>
    <lineage>
        <taxon>Bacteria</taxon>
        <taxon>Bacillati</taxon>
        <taxon>Cyanobacteriota</taxon>
        <taxon>Cyanophyceae</taxon>
        <taxon>Nostocales</taxon>
        <taxon>Calotrichaceae</taxon>
        <taxon>Calothrix</taxon>
    </lineage>
</organism>
<dbReference type="Proteomes" id="UP000218418">
    <property type="component" value="Chromosome"/>
</dbReference>
<protein>
    <submittedName>
        <fullName evidence="2">Uncharacterized protein</fullName>
    </submittedName>
</protein>
<reference evidence="2 3" key="1">
    <citation type="submission" date="2017-06" db="EMBL/GenBank/DDBJ databases">
        <title>Genome sequencing of cyanobaciteial culture collection at National Institute for Environmental Studies (NIES).</title>
        <authorList>
            <person name="Hirose Y."/>
            <person name="Shimura Y."/>
            <person name="Fujisawa T."/>
            <person name="Nakamura Y."/>
            <person name="Kawachi M."/>
        </authorList>
    </citation>
    <scope>NUCLEOTIDE SEQUENCE [LARGE SCALE GENOMIC DNA]</scope>
    <source>
        <strain evidence="2 3">NIES-267</strain>
    </source>
</reference>
<dbReference type="AlphaFoldDB" id="A0A1Z4LK15"/>
<evidence type="ECO:0000313" key="3">
    <source>
        <dbReference type="Proteomes" id="UP000218418"/>
    </source>
</evidence>
<feature type="chain" id="PRO_5012464521" evidence="1">
    <location>
        <begin position="39"/>
        <end position="79"/>
    </location>
</feature>
<feature type="signal peptide" evidence="1">
    <location>
        <begin position="1"/>
        <end position="38"/>
    </location>
</feature>